<dbReference type="OrthoDB" id="4900068at2759"/>
<accession>A0A024RXE9</accession>
<organism evidence="2 3">
    <name type="scientific">Hypocrea jecorina (strain ATCC 56765 / BCRC 32924 / NRRL 11460 / Rut C-30)</name>
    <name type="common">Trichoderma reesei</name>
    <dbReference type="NCBI Taxonomy" id="1344414"/>
    <lineage>
        <taxon>Eukaryota</taxon>
        <taxon>Fungi</taxon>
        <taxon>Dikarya</taxon>
        <taxon>Ascomycota</taxon>
        <taxon>Pezizomycotina</taxon>
        <taxon>Sordariomycetes</taxon>
        <taxon>Hypocreomycetidae</taxon>
        <taxon>Hypocreales</taxon>
        <taxon>Hypocreaceae</taxon>
        <taxon>Trichoderma</taxon>
    </lineage>
</organism>
<evidence type="ECO:0000313" key="2">
    <source>
        <dbReference type="EMBL" id="ETR96830.1"/>
    </source>
</evidence>
<protein>
    <submittedName>
        <fullName evidence="2">Uncharacterized protein</fullName>
    </submittedName>
</protein>
<sequence>MPYLEMKSQVSIAESPADAEDTWSTAARSGSPPPPMRVSRDVVTPTGNTSTTEPPHARSSGADQNVLLGVGSQFAVIDDSALNADILPNL</sequence>
<proteinExistence type="predicted"/>
<evidence type="ECO:0000256" key="1">
    <source>
        <dbReference type="SAM" id="MobiDB-lite"/>
    </source>
</evidence>
<evidence type="ECO:0000313" key="3">
    <source>
        <dbReference type="Proteomes" id="UP000024376"/>
    </source>
</evidence>
<name>A0A024RXE9_HYPJR</name>
<dbReference type="Proteomes" id="UP000024376">
    <property type="component" value="Unassembled WGS sequence"/>
</dbReference>
<dbReference type="HOGENOM" id="CLU_2441152_0_0_1"/>
<dbReference type="AlphaFoldDB" id="A0A024RXE9"/>
<dbReference type="KEGG" id="trr:M419DRAFT_135075"/>
<feature type="region of interest" description="Disordered" evidence="1">
    <location>
        <begin position="1"/>
        <end position="63"/>
    </location>
</feature>
<dbReference type="EMBL" id="KI911186">
    <property type="protein sequence ID" value="ETR96830.1"/>
    <property type="molecule type" value="Genomic_DNA"/>
</dbReference>
<reference evidence="3" key="1">
    <citation type="journal article" date="2013" name="Ind. Biotechnol.">
        <title>Comparative genomics analysis of Trichoderma reesei strains.</title>
        <authorList>
            <person name="Koike H."/>
            <person name="Aerts A."/>
            <person name="LaButti K."/>
            <person name="Grigoriev I.V."/>
            <person name="Baker S.E."/>
        </authorList>
    </citation>
    <scope>NUCLEOTIDE SEQUENCE [LARGE SCALE GENOMIC DNA]</scope>
    <source>
        <strain evidence="3">ATCC 56765 / BCRC 32924 / NRRL 11460 / Rut C-30</strain>
    </source>
</reference>
<gene>
    <name evidence="2" type="ORF">M419DRAFT_135075</name>
</gene>